<comment type="subcellular location">
    <subcellularLocation>
        <location evidence="1">Nucleus</location>
    </subcellularLocation>
</comment>
<feature type="domain" description="HTH psq-type" evidence="2">
    <location>
        <begin position="18"/>
        <end position="54"/>
    </location>
</feature>
<comment type="caution">
    <text evidence="3">The sequence shown here is derived from an EMBL/GenBank/DDBJ whole genome shotgun (WGS) entry which is preliminary data.</text>
</comment>
<dbReference type="InterPro" id="IPR009057">
    <property type="entry name" value="Homeodomain-like_sf"/>
</dbReference>
<organism evidence="3 4">
    <name type="scientific">Dryococelus australis</name>
    <dbReference type="NCBI Taxonomy" id="614101"/>
    <lineage>
        <taxon>Eukaryota</taxon>
        <taxon>Metazoa</taxon>
        <taxon>Ecdysozoa</taxon>
        <taxon>Arthropoda</taxon>
        <taxon>Hexapoda</taxon>
        <taxon>Insecta</taxon>
        <taxon>Pterygota</taxon>
        <taxon>Neoptera</taxon>
        <taxon>Polyneoptera</taxon>
        <taxon>Phasmatodea</taxon>
        <taxon>Verophasmatodea</taxon>
        <taxon>Anareolatae</taxon>
        <taxon>Phasmatidae</taxon>
        <taxon>Eurycanthinae</taxon>
        <taxon>Dryococelus</taxon>
    </lineage>
</organism>
<evidence type="ECO:0000313" key="4">
    <source>
        <dbReference type="Proteomes" id="UP001159363"/>
    </source>
</evidence>
<evidence type="ECO:0000259" key="2">
    <source>
        <dbReference type="Pfam" id="PF05225"/>
    </source>
</evidence>
<name>A0ABQ9GAH0_9NEOP</name>
<accession>A0ABQ9GAH0</accession>
<evidence type="ECO:0000313" key="3">
    <source>
        <dbReference type="EMBL" id="KAJ8869420.1"/>
    </source>
</evidence>
<keyword evidence="4" id="KW-1185">Reference proteome</keyword>
<protein>
    <recommendedName>
        <fullName evidence="2">HTH psq-type domain-containing protein</fullName>
    </recommendedName>
</protein>
<dbReference type="Proteomes" id="UP001159363">
    <property type="component" value="Chromosome 12"/>
</dbReference>
<gene>
    <name evidence="3" type="ORF">PR048_028410</name>
</gene>
<dbReference type="Gene3D" id="1.10.10.60">
    <property type="entry name" value="Homeodomain-like"/>
    <property type="match status" value="1"/>
</dbReference>
<dbReference type="InterPro" id="IPR007889">
    <property type="entry name" value="HTH_Psq"/>
</dbReference>
<evidence type="ECO:0000256" key="1">
    <source>
        <dbReference type="ARBA" id="ARBA00004123"/>
    </source>
</evidence>
<sequence>MVGSYKRKSSLQYWEEVAMQRAIDAVNKGKMGWLRAAKTFNVPHATLCRRAKNENKFFNGVNKELGRFNPTFDEALEHEHVNYLKLLETRLLGLTCIEV</sequence>
<dbReference type="SUPFAM" id="SSF46689">
    <property type="entry name" value="Homeodomain-like"/>
    <property type="match status" value="1"/>
</dbReference>
<proteinExistence type="predicted"/>
<dbReference type="Pfam" id="PF05225">
    <property type="entry name" value="HTH_psq"/>
    <property type="match status" value="1"/>
</dbReference>
<reference evidence="3 4" key="1">
    <citation type="submission" date="2023-02" db="EMBL/GenBank/DDBJ databases">
        <title>LHISI_Scaffold_Assembly.</title>
        <authorList>
            <person name="Stuart O.P."/>
            <person name="Cleave R."/>
            <person name="Magrath M.J.L."/>
            <person name="Mikheyev A.S."/>
        </authorList>
    </citation>
    <scope>NUCLEOTIDE SEQUENCE [LARGE SCALE GENOMIC DNA]</scope>
    <source>
        <strain evidence="3">Daus_M_001</strain>
        <tissue evidence="3">Leg muscle</tissue>
    </source>
</reference>
<dbReference type="EMBL" id="JARBHB010000013">
    <property type="protein sequence ID" value="KAJ8869420.1"/>
    <property type="molecule type" value="Genomic_DNA"/>
</dbReference>